<name>V6LVI5_9EUKA</name>
<accession>V6LVI5</accession>
<protein>
    <submittedName>
        <fullName evidence="1">Uncharacterized protein</fullName>
    </submittedName>
</protein>
<organism evidence="1">
    <name type="scientific">Spironucleus salmonicida</name>
    <dbReference type="NCBI Taxonomy" id="348837"/>
    <lineage>
        <taxon>Eukaryota</taxon>
        <taxon>Metamonada</taxon>
        <taxon>Diplomonadida</taxon>
        <taxon>Hexamitidae</taxon>
        <taxon>Hexamitinae</taxon>
        <taxon>Spironucleus</taxon>
    </lineage>
</organism>
<dbReference type="Proteomes" id="UP000018208">
    <property type="component" value="Unassembled WGS sequence"/>
</dbReference>
<keyword evidence="3" id="KW-1185">Reference proteome</keyword>
<dbReference type="VEuPathDB" id="GiardiaDB:SS50377_25776"/>
<sequence length="766" mass="92322">MNRIDPFQLSNLDYDFRNNLQLTDEQQELLLQILLLIDQQSINFQSHQLIKILQILFPYPKNHNLVLVFLQSINSQANYHLFYNLLCLPQYLMEYIEHDDCISSQGQIFCYFLHQKLYQYKNNINNAYSPRLTFSIHNFNLAQKIWRLENCTSELSFYFQCRCMSQIFSWSFEESVKFYEVARIQKEICSKYYCSVQQFLNTKFDYNLTSLNKLANLYENVINYDLQVRRYPFYLNEQLNEVIAEFLEYFCSDHKIQVFMSPTKQILHDFRYVSLNDMISIIPSAEFSILNILFRVQTKEDLIDNMIKQKKLYQFILLLKQICFPFDSQILDDVFLDQIICLQQQQDLQNQTKFILPNLTIQYQFFKNILEIEEQPDYLCKLKLLILNFSIQIPALKQLENDVDDMSQIQLITASYYINQKQLSHYQKQDTIQDKIVLTVIQQVEQNSYLIEKDWKKWSNLYIDDLIQQFKLFNIQEKSYQIQRLFQLTFKKILSIFKLSSVSSSQYKQTLIQLQQQVRLYKKEFGHRYALFYICQYLAANPNQLTFILQLSLNNPKIYKLLLKRTQKLNKQVIMNLSLRIDKEQHEFFDQYLLDIYYQSVNYYRTLTHSEFLMHLKNIQNVYKKEEQFNRLLLLLSARLPDTIQQDTIIKPIIEKQISLLFNDNYFKMIFPEFHDQIQHFYAPQDTFQHFYFHYLQKFYDIIKSDLQFILNTNQQQFIKFQSFHCPTDSNLNSTQNSYDRNSQVNISAFNSVCFSNESLNSSSTE</sequence>
<reference evidence="2" key="2">
    <citation type="submission" date="2020-12" db="EMBL/GenBank/DDBJ databases">
        <title>New Spironucleus salmonicida genome in near-complete chromosomes.</title>
        <authorList>
            <person name="Xu F."/>
            <person name="Kurt Z."/>
            <person name="Jimenez-Gonzalez A."/>
            <person name="Astvaldsson A."/>
            <person name="Andersson J.O."/>
            <person name="Svard S.G."/>
        </authorList>
    </citation>
    <scope>NUCLEOTIDE SEQUENCE</scope>
    <source>
        <strain evidence="2">ATCC 50377</strain>
    </source>
</reference>
<evidence type="ECO:0000313" key="1">
    <source>
        <dbReference type="EMBL" id="EST48248.1"/>
    </source>
</evidence>
<evidence type="ECO:0000313" key="3">
    <source>
        <dbReference type="Proteomes" id="UP000018208"/>
    </source>
</evidence>
<reference evidence="1 2" key="1">
    <citation type="journal article" date="2014" name="PLoS Genet.">
        <title>The Genome of Spironucleus salmonicida Highlights a Fish Pathogen Adapted to Fluctuating Environments.</title>
        <authorList>
            <person name="Xu F."/>
            <person name="Jerlstrom-Hultqvist J."/>
            <person name="Einarsson E."/>
            <person name="Astvaldsson A."/>
            <person name="Svard S.G."/>
            <person name="Andersson J.O."/>
        </authorList>
    </citation>
    <scope>NUCLEOTIDE SEQUENCE</scope>
    <source>
        <strain evidence="2">ATCC 50377</strain>
    </source>
</reference>
<dbReference type="EMBL" id="AUWU02000006">
    <property type="protein sequence ID" value="KAH0571587.1"/>
    <property type="molecule type" value="Genomic_DNA"/>
</dbReference>
<gene>
    <name evidence="1" type="ORF">SS50377_11589</name>
    <name evidence="2" type="ORF">SS50377_25776</name>
</gene>
<evidence type="ECO:0000313" key="2">
    <source>
        <dbReference type="EMBL" id="KAH0571587.1"/>
    </source>
</evidence>
<dbReference type="AlphaFoldDB" id="V6LVI5"/>
<dbReference type="EMBL" id="KI545996">
    <property type="protein sequence ID" value="EST48248.1"/>
    <property type="molecule type" value="Genomic_DNA"/>
</dbReference>
<proteinExistence type="predicted"/>